<comment type="caution">
    <text evidence="1">The sequence shown here is derived from an EMBL/GenBank/DDBJ whole genome shotgun (WGS) entry which is preliminary data.</text>
</comment>
<keyword evidence="2" id="KW-1185">Reference proteome</keyword>
<gene>
    <name evidence="1" type="ORF">ZIOFF_019068</name>
</gene>
<name>A0A8J5H713_ZINOF</name>
<dbReference type="EMBL" id="JACMSC010000005">
    <property type="protein sequence ID" value="KAG6521934.1"/>
    <property type="molecule type" value="Genomic_DNA"/>
</dbReference>
<evidence type="ECO:0000313" key="1">
    <source>
        <dbReference type="EMBL" id="KAG6521934.1"/>
    </source>
</evidence>
<evidence type="ECO:0000313" key="2">
    <source>
        <dbReference type="Proteomes" id="UP000734854"/>
    </source>
</evidence>
<dbReference type="Proteomes" id="UP000734854">
    <property type="component" value="Unassembled WGS sequence"/>
</dbReference>
<protein>
    <submittedName>
        <fullName evidence="1">Uncharacterized protein</fullName>
    </submittedName>
</protein>
<proteinExistence type="predicted"/>
<sequence length="133" mass="14784">MSNFVITRNTQSYREAVQATYSIEPPAIGFAEPSDLQGTLPGNTVVIKQKNMQLQLLIQVAETLKNIQADLKTIVEQTRGSRSSTAAIPDSLVEKLQKLTLGAQEKQREGKGKLGVFKDPFKILQEEKEKLKN</sequence>
<reference evidence="1 2" key="1">
    <citation type="submission" date="2020-08" db="EMBL/GenBank/DDBJ databases">
        <title>Plant Genome Project.</title>
        <authorList>
            <person name="Zhang R.-G."/>
        </authorList>
    </citation>
    <scope>NUCLEOTIDE SEQUENCE [LARGE SCALE GENOMIC DNA]</scope>
    <source>
        <tissue evidence="1">Rhizome</tissue>
    </source>
</reference>
<accession>A0A8J5H713</accession>
<organism evidence="1 2">
    <name type="scientific">Zingiber officinale</name>
    <name type="common">Ginger</name>
    <name type="synonym">Amomum zingiber</name>
    <dbReference type="NCBI Taxonomy" id="94328"/>
    <lineage>
        <taxon>Eukaryota</taxon>
        <taxon>Viridiplantae</taxon>
        <taxon>Streptophyta</taxon>
        <taxon>Embryophyta</taxon>
        <taxon>Tracheophyta</taxon>
        <taxon>Spermatophyta</taxon>
        <taxon>Magnoliopsida</taxon>
        <taxon>Liliopsida</taxon>
        <taxon>Zingiberales</taxon>
        <taxon>Zingiberaceae</taxon>
        <taxon>Zingiber</taxon>
    </lineage>
</organism>
<dbReference type="AlphaFoldDB" id="A0A8J5H713"/>